<comment type="caution">
    <text evidence="2">The sequence shown here is derived from an EMBL/GenBank/DDBJ whole genome shotgun (WGS) entry which is preliminary data.</text>
</comment>
<gene>
    <name evidence="2" type="ORF">SLEP1_g19957</name>
</gene>
<reference evidence="2 3" key="1">
    <citation type="journal article" date="2021" name="Commun. Biol.">
        <title>The genome of Shorea leprosula (Dipterocarpaceae) highlights the ecological relevance of drought in aseasonal tropical rainforests.</title>
        <authorList>
            <person name="Ng K.K.S."/>
            <person name="Kobayashi M.J."/>
            <person name="Fawcett J.A."/>
            <person name="Hatakeyama M."/>
            <person name="Paape T."/>
            <person name="Ng C.H."/>
            <person name="Ang C.C."/>
            <person name="Tnah L.H."/>
            <person name="Lee C.T."/>
            <person name="Nishiyama T."/>
            <person name="Sese J."/>
            <person name="O'Brien M.J."/>
            <person name="Copetti D."/>
            <person name="Mohd Noor M.I."/>
            <person name="Ong R.C."/>
            <person name="Putra M."/>
            <person name="Sireger I.Z."/>
            <person name="Indrioko S."/>
            <person name="Kosugi Y."/>
            <person name="Izuno A."/>
            <person name="Isagi Y."/>
            <person name="Lee S.L."/>
            <person name="Shimizu K.K."/>
        </authorList>
    </citation>
    <scope>NUCLEOTIDE SEQUENCE [LARGE SCALE GENOMIC DNA]</scope>
    <source>
        <strain evidence="2">214</strain>
    </source>
</reference>
<name>A0AAV5J118_9ROSI</name>
<organism evidence="2 3">
    <name type="scientific">Rubroshorea leprosula</name>
    <dbReference type="NCBI Taxonomy" id="152421"/>
    <lineage>
        <taxon>Eukaryota</taxon>
        <taxon>Viridiplantae</taxon>
        <taxon>Streptophyta</taxon>
        <taxon>Embryophyta</taxon>
        <taxon>Tracheophyta</taxon>
        <taxon>Spermatophyta</taxon>
        <taxon>Magnoliopsida</taxon>
        <taxon>eudicotyledons</taxon>
        <taxon>Gunneridae</taxon>
        <taxon>Pentapetalae</taxon>
        <taxon>rosids</taxon>
        <taxon>malvids</taxon>
        <taxon>Malvales</taxon>
        <taxon>Dipterocarpaceae</taxon>
        <taxon>Rubroshorea</taxon>
    </lineage>
</organism>
<protein>
    <submittedName>
        <fullName evidence="2">Uncharacterized protein</fullName>
    </submittedName>
</protein>
<evidence type="ECO:0000313" key="3">
    <source>
        <dbReference type="Proteomes" id="UP001054252"/>
    </source>
</evidence>
<dbReference type="AlphaFoldDB" id="A0AAV5J118"/>
<dbReference type="EMBL" id="BPVZ01000028">
    <property type="protein sequence ID" value="GKV08304.1"/>
    <property type="molecule type" value="Genomic_DNA"/>
</dbReference>
<feature type="compositionally biased region" description="Polar residues" evidence="1">
    <location>
        <begin position="29"/>
        <end position="45"/>
    </location>
</feature>
<proteinExistence type="predicted"/>
<sequence>MQRMADFTDGFHVTYSSQKNNNTRDEVMKQNNEINLSWHDTSTKY</sequence>
<evidence type="ECO:0000313" key="2">
    <source>
        <dbReference type="EMBL" id="GKV08304.1"/>
    </source>
</evidence>
<keyword evidence="3" id="KW-1185">Reference proteome</keyword>
<evidence type="ECO:0000256" key="1">
    <source>
        <dbReference type="SAM" id="MobiDB-lite"/>
    </source>
</evidence>
<feature type="region of interest" description="Disordered" evidence="1">
    <location>
        <begin position="15"/>
        <end position="45"/>
    </location>
</feature>
<accession>A0AAV5J118</accession>
<dbReference type="Proteomes" id="UP001054252">
    <property type="component" value="Unassembled WGS sequence"/>
</dbReference>